<sequence>MLFIEYFDFVHFASPLPAFFFHFIIFTGYCVNSFIFIKQQIKDIFLIFFKQAPFPYEK</sequence>
<feature type="transmembrane region" description="Helical" evidence="1">
    <location>
        <begin position="20"/>
        <end position="37"/>
    </location>
</feature>
<comment type="caution">
    <text evidence="2">The sequence shown here is derived from an EMBL/GenBank/DDBJ whole genome shotgun (WGS) entry which is preliminary data.</text>
</comment>
<proteinExistence type="predicted"/>
<evidence type="ECO:0000313" key="3">
    <source>
        <dbReference type="Proteomes" id="UP000075324"/>
    </source>
</evidence>
<dbReference type="EMBL" id="LQYW01000093">
    <property type="protein sequence ID" value="KYD27621.1"/>
    <property type="molecule type" value="Genomic_DNA"/>
</dbReference>
<name>A0A150MT80_9BACL</name>
<dbReference type="AlphaFoldDB" id="A0A150MT80"/>
<protein>
    <submittedName>
        <fullName evidence="2">Uncharacterized protein</fullName>
    </submittedName>
</protein>
<keyword evidence="1" id="KW-0472">Membrane</keyword>
<evidence type="ECO:0000256" key="1">
    <source>
        <dbReference type="SAM" id="Phobius"/>
    </source>
</evidence>
<reference evidence="2 3" key="1">
    <citation type="submission" date="2016-01" db="EMBL/GenBank/DDBJ databases">
        <title>Draft Genome Sequences of Seven Thermophilic Sporeformers Isolated from Foods.</title>
        <authorList>
            <person name="Berendsen E.M."/>
            <person name="Wells-Bennik M.H."/>
            <person name="Krawcyk A.O."/>
            <person name="De Jong A."/>
            <person name="Holsappel S."/>
            <person name="Eijlander R.T."/>
            <person name="Kuipers O.P."/>
        </authorList>
    </citation>
    <scope>NUCLEOTIDE SEQUENCE [LARGE SCALE GENOMIC DNA]</scope>
    <source>
        <strain evidence="2 3">B4110</strain>
    </source>
</reference>
<evidence type="ECO:0000313" key="2">
    <source>
        <dbReference type="EMBL" id="KYD27621.1"/>
    </source>
</evidence>
<gene>
    <name evidence="2" type="ORF">B4110_2940</name>
</gene>
<organism evidence="2 3">
    <name type="scientific">Parageobacillus toebii</name>
    <dbReference type="NCBI Taxonomy" id="153151"/>
    <lineage>
        <taxon>Bacteria</taxon>
        <taxon>Bacillati</taxon>
        <taxon>Bacillota</taxon>
        <taxon>Bacilli</taxon>
        <taxon>Bacillales</taxon>
        <taxon>Anoxybacillaceae</taxon>
        <taxon>Parageobacillus</taxon>
    </lineage>
</organism>
<keyword evidence="1" id="KW-1133">Transmembrane helix</keyword>
<dbReference type="Proteomes" id="UP000075324">
    <property type="component" value="Unassembled WGS sequence"/>
</dbReference>
<keyword evidence="1" id="KW-0812">Transmembrane</keyword>
<accession>A0A150MT80</accession>